<organism evidence="1 2">
    <name type="scientific">Micavibrio aeruginosavorus (strain ARL-13)</name>
    <dbReference type="NCBI Taxonomy" id="856793"/>
    <lineage>
        <taxon>Bacteria</taxon>
        <taxon>Pseudomonadati</taxon>
        <taxon>Bdellovibrionota</taxon>
        <taxon>Bdellovibrionia</taxon>
        <taxon>Bdellovibrionales</taxon>
        <taxon>Pseudobdellovibrionaceae</taxon>
        <taxon>Micavibrio</taxon>
    </lineage>
</organism>
<proteinExistence type="predicted"/>
<dbReference type="HOGENOM" id="CLU_3170181_0_0_5"/>
<dbReference type="Proteomes" id="UP000009286">
    <property type="component" value="Chromosome"/>
</dbReference>
<keyword evidence="2" id="KW-1185">Reference proteome</keyword>
<dbReference type="AlphaFoldDB" id="G2KT48"/>
<evidence type="ECO:0000313" key="2">
    <source>
        <dbReference type="Proteomes" id="UP000009286"/>
    </source>
</evidence>
<evidence type="ECO:0000313" key="1">
    <source>
        <dbReference type="EMBL" id="AEP10592.1"/>
    </source>
</evidence>
<reference evidence="1 2" key="1">
    <citation type="journal article" date="2011" name="BMC Genomics">
        <title>Genomic insights into an obligate epibiotic bacterial predator: Micavibrio aeruginosavorus ARL-13.</title>
        <authorList>
            <person name="Wang Z."/>
            <person name="Kadouri D."/>
            <person name="Wu M."/>
        </authorList>
    </citation>
    <scope>NUCLEOTIDE SEQUENCE [LARGE SCALE GENOMIC DNA]</scope>
    <source>
        <strain evidence="1 2">ARL-13</strain>
    </source>
</reference>
<protein>
    <submittedName>
        <fullName evidence="1">Uncharacterized protein</fullName>
    </submittedName>
</protein>
<dbReference type="EMBL" id="CP002382">
    <property type="protein sequence ID" value="AEP10592.1"/>
    <property type="molecule type" value="Genomic_DNA"/>
</dbReference>
<dbReference type="KEGG" id="mai:MICA_2289"/>
<dbReference type="STRING" id="856793.MICA_2289"/>
<sequence length="47" mass="5153">MDFYFVIPAKAGIQTIHPPDTDFRRYPVGGGCAPICGPIPFISLMNQ</sequence>
<accession>G2KT48</accession>
<name>G2KT48_MICAA</name>
<gene>
    <name evidence="1" type="ordered locus">MICA_2289</name>
</gene>